<comment type="function">
    <text evidence="11">Primary vitamin B12-binding and transport protein. Delivers cobalamin to cells.</text>
</comment>
<evidence type="ECO:0000256" key="6">
    <source>
        <dbReference type="ARBA" id="ARBA00022723"/>
    </source>
</evidence>
<dbReference type="Gene3D" id="2.170.130.30">
    <property type="match status" value="1"/>
</dbReference>
<dbReference type="InterPro" id="IPR002157">
    <property type="entry name" value="Cbl-bd_prot"/>
</dbReference>
<dbReference type="RefSeq" id="XP_014381924.1">
    <property type="nucleotide sequence ID" value="XM_014526438.2"/>
</dbReference>
<evidence type="ECO:0000313" key="22">
    <source>
        <dbReference type="RefSeq" id="XP_025049316.1"/>
    </source>
</evidence>
<feature type="binding site" evidence="15">
    <location>
        <begin position="150"/>
        <end position="154"/>
    </location>
    <ligand>
        <name>cyanocob(III)alamin</name>
        <dbReference type="ChEBI" id="CHEBI:17439"/>
    </ligand>
</feature>
<evidence type="ECO:0000313" key="23">
    <source>
        <dbReference type="RefSeq" id="XP_025049321.1"/>
    </source>
</evidence>
<evidence type="ECO:0000256" key="11">
    <source>
        <dbReference type="ARBA" id="ARBA00037184"/>
    </source>
</evidence>
<comment type="subcellular location">
    <subcellularLocation>
        <location evidence="1">Secreted</location>
    </subcellularLocation>
</comment>
<accession>A0A1U8DW47</accession>
<evidence type="ECO:0000313" key="19">
    <source>
        <dbReference type="Proteomes" id="UP000189705"/>
    </source>
</evidence>
<dbReference type="GeneID" id="102372614"/>
<dbReference type="GO" id="GO:0005615">
    <property type="term" value="C:extracellular space"/>
    <property type="evidence" value="ECO:0007669"/>
    <property type="project" value="TreeGrafter"/>
</dbReference>
<sequence length="438" mass="49377">MNMEPRRLRIFFLFCALVLPVQLCEIPRMNSDLIGCLNRRLMSVTEDLSKELNPSVYMALRLSSDHNLKKEAQYFQRLKNAFQARDKSFLPAGQQVQPKTGHLALYLLALRAACQDMETREMKRLVTRLKHDLHKEKEQIGPEEKGHPITNYYQYSLGVLALCVHGKKIDTHVIQKLINAEMHNKFTHGTKLSVDTEAMAGLAFHCLKQSSLYTRSIVSALLRAVQSVKKKILQAQTPEGTFGNIFSSPLAMQVLVATGMSNKKSECSRGMNALLGTLEHNHDNLMMMSQLLPVLHGKSYLDIATMGCQAERDTLQQHVKCPESSVTALEHSIFTIQLYVQHPSSHEELYNHSIQVPSGSSLLDVLEKAQNQGSKLFTFETSSTLQGPMLTTVMGIEAKDAERSYWQLLKAPDTSLEKGVSDYRPQDRESIILKLSHQ</sequence>
<evidence type="ECO:0000313" key="20">
    <source>
        <dbReference type="RefSeq" id="XP_014381924.1"/>
    </source>
</evidence>
<dbReference type="InterPro" id="IPR051588">
    <property type="entry name" value="Cobalamin_Transport"/>
</dbReference>
<keyword evidence="3" id="KW-0171">Cobalt transport</keyword>
<keyword evidence="6" id="KW-0479">Metal-binding</keyword>
<keyword evidence="7 17" id="KW-0732">Signal</keyword>
<dbReference type="GO" id="GO:0046872">
    <property type="term" value="F:metal ion binding"/>
    <property type="evidence" value="ECO:0007669"/>
    <property type="project" value="UniProtKB-KW"/>
</dbReference>
<evidence type="ECO:0000259" key="18">
    <source>
        <dbReference type="Pfam" id="PF14478"/>
    </source>
</evidence>
<evidence type="ECO:0000256" key="9">
    <source>
        <dbReference type="ARBA" id="ARBA00023157"/>
    </source>
</evidence>
<keyword evidence="8" id="KW-0406">Ion transport</keyword>
<comment type="similarity">
    <text evidence="2">Belongs to the eukaryotic cobalamin transport proteins family.</text>
</comment>
<evidence type="ECO:0000256" key="1">
    <source>
        <dbReference type="ARBA" id="ARBA00004613"/>
    </source>
</evidence>
<dbReference type="AlphaFoldDB" id="A0A1U8DW47"/>
<keyword evidence="5" id="KW-0964">Secreted</keyword>
<evidence type="ECO:0000256" key="5">
    <source>
        <dbReference type="ARBA" id="ARBA00022525"/>
    </source>
</evidence>
<dbReference type="CTD" id="6948"/>
<dbReference type="Pfam" id="PF01122">
    <property type="entry name" value="Cobalamin_bind"/>
    <property type="match status" value="1"/>
</dbReference>
<comment type="subunit">
    <text evidence="12">Interacts with CD320 (via LDL-receptor class A domains).</text>
</comment>
<dbReference type="eggNOG" id="ENOG502QSED">
    <property type="taxonomic scope" value="Eukaryota"/>
</dbReference>
<evidence type="ECO:0000256" key="16">
    <source>
        <dbReference type="PIRSR" id="PIRSR602157-2"/>
    </source>
</evidence>
<evidence type="ECO:0000256" key="4">
    <source>
        <dbReference type="ARBA" id="ARBA00022448"/>
    </source>
</evidence>
<feature type="signal peptide" evidence="17">
    <location>
        <begin position="1"/>
        <end position="23"/>
    </location>
</feature>
<evidence type="ECO:0000313" key="21">
    <source>
        <dbReference type="RefSeq" id="XP_025049312.1"/>
    </source>
</evidence>
<dbReference type="GO" id="GO:0015889">
    <property type="term" value="P:cobalamin transport"/>
    <property type="evidence" value="ECO:0007669"/>
    <property type="project" value="InterPro"/>
</dbReference>
<feature type="disulfide bond" evidence="16">
    <location>
        <begin position="24"/>
        <end position="267"/>
    </location>
</feature>
<feature type="binding site" evidence="15">
    <location>
        <position position="195"/>
    </location>
    <ligand>
        <name>cyanocob(III)alamin</name>
        <dbReference type="ChEBI" id="CHEBI:17439"/>
    </ligand>
</feature>
<evidence type="ECO:0000256" key="8">
    <source>
        <dbReference type="ARBA" id="ARBA00023065"/>
    </source>
</evidence>
<dbReference type="Gene3D" id="1.50.10.20">
    <property type="match status" value="1"/>
</dbReference>
<evidence type="ECO:0000256" key="3">
    <source>
        <dbReference type="ARBA" id="ARBA00022426"/>
    </source>
</evidence>
<feature type="binding site" evidence="15">
    <location>
        <position position="244"/>
    </location>
    <ligand>
        <name>cyanocob(III)alamin</name>
        <dbReference type="ChEBI" id="CHEBI:17439"/>
    </ligand>
</feature>
<protein>
    <recommendedName>
        <fullName evidence="13">Transcobalamin-2</fullName>
    </recommendedName>
    <alternativeName>
        <fullName evidence="14">Transcobalamin II</fullName>
    </alternativeName>
</protein>
<proteinExistence type="inferred from homology"/>
<dbReference type="KEGG" id="asn:102372614"/>
<evidence type="ECO:0000256" key="17">
    <source>
        <dbReference type="SAM" id="SignalP"/>
    </source>
</evidence>
<dbReference type="Pfam" id="PF14478">
    <property type="entry name" value="DUF4430"/>
    <property type="match status" value="1"/>
</dbReference>
<feature type="binding site" evidence="15">
    <location>
        <position position="416"/>
    </location>
    <ligand>
        <name>cyanocob(III)alamin</name>
        <dbReference type="ChEBI" id="CHEBI:17439"/>
    </ligand>
</feature>
<evidence type="ECO:0000256" key="12">
    <source>
        <dbReference type="ARBA" id="ARBA00038518"/>
    </source>
</evidence>
<dbReference type="InterPro" id="IPR027954">
    <property type="entry name" value="Transcobalamin-like_C"/>
</dbReference>
<evidence type="ECO:0000256" key="7">
    <source>
        <dbReference type="ARBA" id="ARBA00022729"/>
    </source>
</evidence>
<reference evidence="20 21" key="1">
    <citation type="submission" date="2025-04" db="UniProtKB">
        <authorList>
            <consortium name="RefSeq"/>
        </authorList>
    </citation>
    <scope>IDENTIFICATION</scope>
</reference>
<evidence type="ECO:0000256" key="10">
    <source>
        <dbReference type="ARBA" id="ARBA00023285"/>
    </source>
</evidence>
<dbReference type="STRING" id="38654.A0A1U8DW47"/>
<dbReference type="PANTHER" id="PTHR10559:SF14">
    <property type="entry name" value="TRANSCOBALAMIN-2"/>
    <property type="match status" value="1"/>
</dbReference>
<dbReference type="PANTHER" id="PTHR10559">
    <property type="entry name" value="TRANSCOBALAMIN-1/GASTRIC INTRINSIC FACTOR"/>
    <property type="match status" value="1"/>
</dbReference>
<dbReference type="RefSeq" id="XP_025049321.1">
    <property type="nucleotide sequence ID" value="XM_025193536.1"/>
</dbReference>
<evidence type="ECO:0000256" key="14">
    <source>
        <dbReference type="ARBA" id="ARBA00041463"/>
    </source>
</evidence>
<dbReference type="GO" id="GO:0006824">
    <property type="term" value="P:cobalt ion transport"/>
    <property type="evidence" value="ECO:0007669"/>
    <property type="project" value="UniProtKB-KW"/>
</dbReference>
<evidence type="ECO:0000256" key="13">
    <source>
        <dbReference type="ARBA" id="ARBA00040958"/>
    </source>
</evidence>
<gene>
    <name evidence="20 21 22 23" type="primary">TCN2</name>
</gene>
<keyword evidence="9 16" id="KW-1015">Disulfide bond</keyword>
<keyword evidence="10 15" id="KW-0170">Cobalt</keyword>
<evidence type="ECO:0000256" key="2">
    <source>
        <dbReference type="ARBA" id="ARBA00006449"/>
    </source>
</evidence>
<organism evidence="19 20">
    <name type="scientific">Alligator sinensis</name>
    <name type="common">Chinese alligator</name>
    <dbReference type="NCBI Taxonomy" id="38654"/>
    <lineage>
        <taxon>Eukaryota</taxon>
        <taxon>Metazoa</taxon>
        <taxon>Chordata</taxon>
        <taxon>Craniata</taxon>
        <taxon>Vertebrata</taxon>
        <taxon>Euteleostomi</taxon>
        <taxon>Archelosauria</taxon>
        <taxon>Archosauria</taxon>
        <taxon>Crocodylia</taxon>
        <taxon>Alligatoridae</taxon>
        <taxon>Alligatorinae</taxon>
        <taxon>Alligator</taxon>
    </lineage>
</organism>
<feature type="disulfide bond" evidence="16">
    <location>
        <begin position="163"/>
        <end position="206"/>
    </location>
</feature>
<dbReference type="RefSeq" id="XP_025049312.1">
    <property type="nucleotide sequence ID" value="XM_025193527.1"/>
</dbReference>
<dbReference type="GO" id="GO:0031419">
    <property type="term" value="F:cobalamin binding"/>
    <property type="evidence" value="ECO:0007669"/>
    <property type="project" value="InterPro"/>
</dbReference>
<keyword evidence="19" id="KW-1185">Reference proteome</keyword>
<feature type="domain" description="Transcobalamin-like C-terminal" evidence="18">
    <location>
        <begin position="359"/>
        <end position="436"/>
    </location>
</feature>
<feature type="binding site" evidence="15">
    <location>
        <begin position="406"/>
        <end position="408"/>
    </location>
    <ligand>
        <name>cyanocob(III)alamin</name>
        <dbReference type="ChEBI" id="CHEBI:17439"/>
    </ligand>
</feature>
<dbReference type="Proteomes" id="UP000189705">
    <property type="component" value="Unplaced"/>
</dbReference>
<dbReference type="RefSeq" id="XP_025049316.1">
    <property type="nucleotide sequence ID" value="XM_025193531.1"/>
</dbReference>
<feature type="binding site" evidence="15">
    <location>
        <position position="290"/>
    </location>
    <ligand>
        <name>cyanocob(III)alamin</name>
        <dbReference type="ChEBI" id="CHEBI:17439"/>
    </ligand>
</feature>
<evidence type="ECO:0000256" key="15">
    <source>
        <dbReference type="PIRSR" id="PIRSR602157-1"/>
    </source>
</evidence>
<feature type="chain" id="PRO_5010815817" description="Transcobalamin-2" evidence="17">
    <location>
        <begin position="24"/>
        <end position="438"/>
    </location>
</feature>
<name>A0A1U8DW47_ALLSI</name>
<keyword evidence="4" id="KW-0813">Transport</keyword>